<accession>A0ABN8USX5</accession>
<reference evidence="2" key="1">
    <citation type="submission" date="2022-03" db="EMBL/GenBank/DDBJ databases">
        <authorList>
            <person name="Leyn A S."/>
        </authorList>
    </citation>
    <scope>NUCLEOTIDE SEQUENCE</scope>
    <source>
        <strain evidence="2">Streptomyces globisporus 4-3</strain>
    </source>
</reference>
<evidence type="ECO:0000313" key="2">
    <source>
        <dbReference type="EMBL" id="CAH9413340.1"/>
    </source>
</evidence>
<name>A0ABN8USX5_STRGL</name>
<proteinExistence type="predicted"/>
<dbReference type="EMBL" id="CAKXYP010000001">
    <property type="protein sequence ID" value="CAH9413340.1"/>
    <property type="molecule type" value="Genomic_DNA"/>
</dbReference>
<feature type="compositionally biased region" description="Low complexity" evidence="1">
    <location>
        <begin position="21"/>
        <end position="32"/>
    </location>
</feature>
<evidence type="ECO:0000313" key="3">
    <source>
        <dbReference type="Proteomes" id="UP001154015"/>
    </source>
</evidence>
<dbReference type="Proteomes" id="UP001154015">
    <property type="component" value="Unassembled WGS sequence"/>
</dbReference>
<comment type="caution">
    <text evidence="2">The sequence shown here is derived from an EMBL/GenBank/DDBJ whole genome shotgun (WGS) entry which is preliminary data.</text>
</comment>
<protein>
    <submittedName>
        <fullName evidence="2">Uncharacterized protein</fullName>
    </submittedName>
</protein>
<feature type="region of interest" description="Disordered" evidence="1">
    <location>
        <begin position="14"/>
        <end position="57"/>
    </location>
</feature>
<keyword evidence="3" id="KW-1185">Reference proteome</keyword>
<sequence>MRTDRPAAVCVAAGRRRRARGSPAARRTSGGRMRVERGRDGPWGAGIRTGRARDTYR</sequence>
<gene>
    <name evidence="2" type="ORF">SGL43_00338</name>
</gene>
<evidence type="ECO:0000256" key="1">
    <source>
        <dbReference type="SAM" id="MobiDB-lite"/>
    </source>
</evidence>
<organism evidence="2 3">
    <name type="scientific">Streptomyces globisporus</name>
    <dbReference type="NCBI Taxonomy" id="1908"/>
    <lineage>
        <taxon>Bacteria</taxon>
        <taxon>Bacillati</taxon>
        <taxon>Actinomycetota</taxon>
        <taxon>Actinomycetes</taxon>
        <taxon>Kitasatosporales</taxon>
        <taxon>Streptomycetaceae</taxon>
        <taxon>Streptomyces</taxon>
    </lineage>
</organism>